<evidence type="ECO:0000313" key="4">
    <source>
        <dbReference type="Proteomes" id="UP001488805"/>
    </source>
</evidence>
<keyword evidence="4" id="KW-1185">Reference proteome</keyword>
<sequence length="469" mass="52700">MMVVLLLLVAFVCMGLSHCRHEEKYYGDSHYVRLLRKPDFVEFSPDDNSNVTILWKQGDRSVTLDKKFKMMATYFRISHLTQRDSGRYTMRDKDLKEMSNFTLEVKATALIYYRKPGDHFTFNYGLEPNSCNIYFFPESDRQPRKLKNTIVHQGKLQGGLNESGCTGFDLLEPCGISKKVLQMSCSGRYEIRDQNDNPAIVVSMKMSQITRYFVRKPGDRFEFTFTMEPKSCNIYFFPGSDDQPEELTINEMIVHQGKLQGGLDASGCTGFDLLEPCGISNEVLQMSCSGRYEIRDQNDDPAIVVSLKMSPLPTSTTSRIGIGVGGFFVSLFCCCLKCCHCWWKSKSKENGSETAAAEPDVQYQEPQYHTEPVGPRSNQLIDPSGTHDPDQPAYAVTDPLVRDHPSVDLPPSYSEVSAPAEQPDAPTVPVHSDPEPTFEFKGMTVPSAPLLGSDSTNSDVYTSDKLNFL</sequence>
<feature type="region of interest" description="Disordered" evidence="1">
    <location>
        <begin position="353"/>
        <end position="469"/>
    </location>
</feature>
<name>A0AAW1E797_ZOAVI</name>
<evidence type="ECO:0000256" key="1">
    <source>
        <dbReference type="SAM" id="MobiDB-lite"/>
    </source>
</evidence>
<gene>
    <name evidence="3" type="ORF">VZT92_023361</name>
</gene>
<proteinExistence type="predicted"/>
<dbReference type="EMBL" id="JBCEZU010000538">
    <property type="protein sequence ID" value="KAK9518033.1"/>
    <property type="molecule type" value="Genomic_DNA"/>
</dbReference>
<dbReference type="AlphaFoldDB" id="A0AAW1E797"/>
<evidence type="ECO:0000313" key="3">
    <source>
        <dbReference type="EMBL" id="KAK9518033.1"/>
    </source>
</evidence>
<feature type="signal peptide" evidence="2">
    <location>
        <begin position="1"/>
        <end position="19"/>
    </location>
</feature>
<protein>
    <submittedName>
        <fullName evidence="3">Uncharacterized protein</fullName>
    </submittedName>
</protein>
<reference evidence="3 4" key="1">
    <citation type="journal article" date="2024" name="Genome Biol. Evol.">
        <title>Chromosome-level genome assembly of the viviparous eelpout Zoarces viviparus.</title>
        <authorList>
            <person name="Fuhrmann N."/>
            <person name="Brasseur M.V."/>
            <person name="Bakowski C.E."/>
            <person name="Podsiadlowski L."/>
            <person name="Prost S."/>
            <person name="Krehenwinkel H."/>
            <person name="Mayer C."/>
        </authorList>
    </citation>
    <scope>NUCLEOTIDE SEQUENCE [LARGE SCALE GENOMIC DNA]</scope>
    <source>
        <strain evidence="3">NO-MEL_2022_Ind0_liver</strain>
    </source>
</reference>
<feature type="compositionally biased region" description="Polar residues" evidence="1">
    <location>
        <begin position="453"/>
        <end position="469"/>
    </location>
</feature>
<comment type="caution">
    <text evidence="3">The sequence shown here is derived from an EMBL/GenBank/DDBJ whole genome shotgun (WGS) entry which is preliminary data.</text>
</comment>
<keyword evidence="2" id="KW-0732">Signal</keyword>
<accession>A0AAW1E797</accession>
<feature type="chain" id="PRO_5043396422" evidence="2">
    <location>
        <begin position="20"/>
        <end position="469"/>
    </location>
</feature>
<dbReference type="Proteomes" id="UP001488805">
    <property type="component" value="Unassembled WGS sequence"/>
</dbReference>
<organism evidence="3 4">
    <name type="scientific">Zoarces viviparus</name>
    <name type="common">Viviparous eelpout</name>
    <name type="synonym">Blennius viviparus</name>
    <dbReference type="NCBI Taxonomy" id="48416"/>
    <lineage>
        <taxon>Eukaryota</taxon>
        <taxon>Metazoa</taxon>
        <taxon>Chordata</taxon>
        <taxon>Craniata</taxon>
        <taxon>Vertebrata</taxon>
        <taxon>Euteleostomi</taxon>
        <taxon>Actinopterygii</taxon>
        <taxon>Neopterygii</taxon>
        <taxon>Teleostei</taxon>
        <taxon>Neoteleostei</taxon>
        <taxon>Acanthomorphata</taxon>
        <taxon>Eupercaria</taxon>
        <taxon>Perciformes</taxon>
        <taxon>Cottioidei</taxon>
        <taxon>Zoarcales</taxon>
        <taxon>Zoarcidae</taxon>
        <taxon>Zoarcinae</taxon>
        <taxon>Zoarces</taxon>
    </lineage>
</organism>
<evidence type="ECO:0000256" key="2">
    <source>
        <dbReference type="SAM" id="SignalP"/>
    </source>
</evidence>